<evidence type="ECO:0000313" key="3">
    <source>
        <dbReference type="Proteomes" id="UP000244336"/>
    </source>
</evidence>
<sequence length="116" mass="11905">MRHHTHLQPPPPLRVYVQPLVQQPVKRLPFVDLPRGSRPPAGTGSTPTATAPARCPASTARSAGRKQSPESGSAGPRGPRARACHLAPAGGGVVGPASAGGVAPEPPRLRRSLIAL</sequence>
<dbReference type="EMBL" id="CM009751">
    <property type="protein sequence ID" value="PUZ66499.1"/>
    <property type="molecule type" value="Genomic_DNA"/>
</dbReference>
<accession>A0A2T7EF97</accession>
<organism evidence="2 3">
    <name type="scientific">Panicum hallii var. hallii</name>
    <dbReference type="NCBI Taxonomy" id="1504633"/>
    <lineage>
        <taxon>Eukaryota</taxon>
        <taxon>Viridiplantae</taxon>
        <taxon>Streptophyta</taxon>
        <taxon>Embryophyta</taxon>
        <taxon>Tracheophyta</taxon>
        <taxon>Spermatophyta</taxon>
        <taxon>Magnoliopsida</taxon>
        <taxon>Liliopsida</taxon>
        <taxon>Poales</taxon>
        <taxon>Poaceae</taxon>
        <taxon>PACMAD clade</taxon>
        <taxon>Panicoideae</taxon>
        <taxon>Panicodae</taxon>
        <taxon>Paniceae</taxon>
        <taxon>Panicinae</taxon>
        <taxon>Panicum</taxon>
        <taxon>Panicum sect. Panicum</taxon>
    </lineage>
</organism>
<proteinExistence type="predicted"/>
<evidence type="ECO:0000313" key="2">
    <source>
        <dbReference type="EMBL" id="PUZ66499.1"/>
    </source>
</evidence>
<dbReference type="Proteomes" id="UP000244336">
    <property type="component" value="Chromosome 3"/>
</dbReference>
<reference evidence="2 3" key="1">
    <citation type="submission" date="2018-04" db="EMBL/GenBank/DDBJ databases">
        <title>WGS assembly of Panicum hallii var. hallii HAL2.</title>
        <authorList>
            <person name="Lovell J."/>
            <person name="Jenkins J."/>
            <person name="Lowry D."/>
            <person name="Mamidi S."/>
            <person name="Sreedasyam A."/>
            <person name="Weng X."/>
            <person name="Barry K."/>
            <person name="Bonette J."/>
            <person name="Campitelli B."/>
            <person name="Daum C."/>
            <person name="Gordon S."/>
            <person name="Gould B."/>
            <person name="Lipzen A."/>
            <person name="MacQueen A."/>
            <person name="Palacio-Mejia J."/>
            <person name="Plott C."/>
            <person name="Shakirov E."/>
            <person name="Shu S."/>
            <person name="Yoshinaga Y."/>
            <person name="Zane M."/>
            <person name="Rokhsar D."/>
            <person name="Grimwood J."/>
            <person name="Schmutz J."/>
            <person name="Juenger T."/>
        </authorList>
    </citation>
    <scope>NUCLEOTIDE SEQUENCE [LARGE SCALE GENOMIC DNA]</scope>
    <source>
        <strain evidence="3">cv. HAL2</strain>
    </source>
</reference>
<name>A0A2T7EF97_9POAL</name>
<keyword evidence="3" id="KW-1185">Reference proteome</keyword>
<dbReference type="AlphaFoldDB" id="A0A2T7EF97"/>
<evidence type="ECO:0000256" key="1">
    <source>
        <dbReference type="SAM" id="MobiDB-lite"/>
    </source>
</evidence>
<dbReference type="Gramene" id="PUZ66499">
    <property type="protein sequence ID" value="PUZ66499"/>
    <property type="gene ID" value="GQ55_3G314900"/>
</dbReference>
<gene>
    <name evidence="2" type="ORF">GQ55_3G314900</name>
</gene>
<feature type="compositionally biased region" description="Low complexity" evidence="1">
    <location>
        <begin position="36"/>
        <end position="62"/>
    </location>
</feature>
<feature type="region of interest" description="Disordered" evidence="1">
    <location>
        <begin position="28"/>
        <end position="116"/>
    </location>
</feature>
<protein>
    <submittedName>
        <fullName evidence="2">Uncharacterized protein</fullName>
    </submittedName>
</protein>